<dbReference type="SMART" id="SM00953">
    <property type="entry name" value="RES"/>
    <property type="match status" value="1"/>
</dbReference>
<dbReference type="AlphaFoldDB" id="A0A6C0GD57"/>
<dbReference type="InterPro" id="IPR014914">
    <property type="entry name" value="RES_dom"/>
</dbReference>
<organism evidence="2 3">
    <name type="scientific">Rhodocytophaga rosea</name>
    <dbReference type="NCBI Taxonomy" id="2704465"/>
    <lineage>
        <taxon>Bacteria</taxon>
        <taxon>Pseudomonadati</taxon>
        <taxon>Bacteroidota</taxon>
        <taxon>Cytophagia</taxon>
        <taxon>Cytophagales</taxon>
        <taxon>Rhodocytophagaceae</taxon>
        <taxon>Rhodocytophaga</taxon>
    </lineage>
</organism>
<evidence type="ECO:0000259" key="1">
    <source>
        <dbReference type="SMART" id="SM00953"/>
    </source>
</evidence>
<feature type="domain" description="RES" evidence="1">
    <location>
        <begin position="14"/>
        <end position="138"/>
    </location>
</feature>
<accession>A0A6C0GD57</accession>
<reference evidence="2 3" key="1">
    <citation type="submission" date="2020-01" db="EMBL/GenBank/DDBJ databases">
        <authorList>
            <person name="Kim M.K."/>
        </authorList>
    </citation>
    <scope>NUCLEOTIDE SEQUENCE [LARGE SCALE GENOMIC DNA]</scope>
    <source>
        <strain evidence="2 3">172606-1</strain>
    </source>
</reference>
<dbReference type="RefSeq" id="WP_162441914.1">
    <property type="nucleotide sequence ID" value="NZ_CP048222.1"/>
</dbReference>
<dbReference type="EMBL" id="CP048222">
    <property type="protein sequence ID" value="QHT65837.1"/>
    <property type="molecule type" value="Genomic_DNA"/>
</dbReference>
<name>A0A6C0GD57_9BACT</name>
<protein>
    <submittedName>
        <fullName evidence="2">RES family NAD+ phosphorylase</fullName>
    </submittedName>
</protein>
<proteinExistence type="predicted"/>
<dbReference type="Proteomes" id="UP000480178">
    <property type="component" value="Chromosome"/>
</dbReference>
<keyword evidence="3" id="KW-1185">Reference proteome</keyword>
<gene>
    <name evidence="2" type="ORF">GXP67_03730</name>
</gene>
<sequence>MIVYRIGKAAYIQDLSGTGGLFGSGRWHKQGTRIIYTSESVSLAKLEILANYRIIPPNMHLLTLKIPDKIPVQTIDVTLLPQNWQDINYPEALAEIALTWIKGLEYACLRVPSAQSVNEYNVLLNPLHQDHSKIKILKTEPVFFDPRLKMS</sequence>
<dbReference type="Pfam" id="PF08808">
    <property type="entry name" value="RES"/>
    <property type="match status" value="1"/>
</dbReference>
<evidence type="ECO:0000313" key="3">
    <source>
        <dbReference type="Proteomes" id="UP000480178"/>
    </source>
</evidence>
<dbReference type="KEGG" id="rhoz:GXP67_03730"/>
<evidence type="ECO:0000313" key="2">
    <source>
        <dbReference type="EMBL" id="QHT65837.1"/>
    </source>
</evidence>